<evidence type="ECO:0008006" key="3">
    <source>
        <dbReference type="Google" id="ProtNLM"/>
    </source>
</evidence>
<dbReference type="RefSeq" id="WP_085254930.1">
    <property type="nucleotide sequence ID" value="NZ_AP022573.1"/>
</dbReference>
<sequence>MKVTVSGACQGHNRCLLFDTDVFVSDDLGYVTAAGDGVVPDNEREAVALAALNCPERAIIIAEENS</sequence>
<dbReference type="SUPFAM" id="SSF54862">
    <property type="entry name" value="4Fe-4S ferredoxins"/>
    <property type="match status" value="1"/>
</dbReference>
<keyword evidence="2" id="KW-1185">Reference proteome</keyword>
<gene>
    <name evidence="1" type="ORF">AWC23_08715</name>
</gene>
<proteinExistence type="predicted"/>
<dbReference type="Gene3D" id="3.30.70.20">
    <property type="match status" value="1"/>
</dbReference>
<dbReference type="Pfam" id="PF13459">
    <property type="entry name" value="Fer4_15"/>
    <property type="match status" value="1"/>
</dbReference>
<dbReference type="AlphaFoldDB" id="A0AAJ3NSX9"/>
<accession>A0AAJ3NSX9</accession>
<dbReference type="Proteomes" id="UP000193387">
    <property type="component" value="Unassembled WGS sequence"/>
</dbReference>
<organism evidence="1 2">
    <name type="scientific">Mycobacterium saskatchewanense</name>
    <dbReference type="NCBI Taxonomy" id="220927"/>
    <lineage>
        <taxon>Bacteria</taxon>
        <taxon>Bacillati</taxon>
        <taxon>Actinomycetota</taxon>
        <taxon>Actinomycetes</taxon>
        <taxon>Mycobacteriales</taxon>
        <taxon>Mycobacteriaceae</taxon>
        <taxon>Mycobacterium</taxon>
        <taxon>Mycobacterium simiae complex</taxon>
    </lineage>
</organism>
<evidence type="ECO:0000313" key="2">
    <source>
        <dbReference type="Proteomes" id="UP000193387"/>
    </source>
</evidence>
<evidence type="ECO:0000313" key="1">
    <source>
        <dbReference type="EMBL" id="ORW72927.1"/>
    </source>
</evidence>
<protein>
    <recommendedName>
        <fullName evidence="3">Ferredoxin</fullName>
    </recommendedName>
</protein>
<name>A0AAJ3NSX9_9MYCO</name>
<comment type="caution">
    <text evidence="1">The sequence shown here is derived from an EMBL/GenBank/DDBJ whole genome shotgun (WGS) entry which is preliminary data.</text>
</comment>
<dbReference type="EMBL" id="LQPR01000021">
    <property type="protein sequence ID" value="ORW72927.1"/>
    <property type="molecule type" value="Genomic_DNA"/>
</dbReference>
<reference evidence="1 2" key="1">
    <citation type="submission" date="2016-01" db="EMBL/GenBank/DDBJ databases">
        <title>The new phylogeny of the genus Mycobacterium.</title>
        <authorList>
            <person name="Tarcisio F."/>
            <person name="Conor M."/>
            <person name="Antonella G."/>
            <person name="Elisabetta G."/>
            <person name="Giulia F.S."/>
            <person name="Sara T."/>
            <person name="Anna F."/>
            <person name="Clotilde B."/>
            <person name="Roberto B."/>
            <person name="Veronica D.S."/>
            <person name="Fabio R."/>
            <person name="Monica P."/>
            <person name="Olivier J."/>
            <person name="Enrico T."/>
            <person name="Nicola S."/>
        </authorList>
    </citation>
    <scope>NUCLEOTIDE SEQUENCE [LARGE SCALE GENOMIC DNA]</scope>
    <source>
        <strain evidence="1 2">DSM 44616</strain>
    </source>
</reference>